<gene>
    <name evidence="2" type="ORF">B9G39_04405</name>
</gene>
<dbReference type="Pfam" id="PF07589">
    <property type="entry name" value="PEP-CTERM"/>
    <property type="match status" value="1"/>
</dbReference>
<dbReference type="InterPro" id="IPR013424">
    <property type="entry name" value="Ice-binding_C"/>
</dbReference>
<organism evidence="2 3">
    <name type="scientific">Zooshikella ganghwensis</name>
    <dbReference type="NCBI Taxonomy" id="202772"/>
    <lineage>
        <taxon>Bacteria</taxon>
        <taxon>Pseudomonadati</taxon>
        <taxon>Pseudomonadota</taxon>
        <taxon>Gammaproteobacteria</taxon>
        <taxon>Oceanospirillales</taxon>
        <taxon>Zooshikellaceae</taxon>
        <taxon>Zooshikella</taxon>
    </lineage>
</organism>
<dbReference type="AlphaFoldDB" id="A0A4P9VLL3"/>
<dbReference type="NCBIfam" id="TIGR02595">
    <property type="entry name" value="PEP_CTERM"/>
    <property type="match status" value="1"/>
</dbReference>
<sequence length="230" mass="24055">MKSFVIIESFWEILLMSLKGLFSFKLLLTSALLSTSLVSHAVITQVGSTAGMSQGPYALEDFEDGSFVPGFTATASSGVTLASAAGFAGGVTPSGTQGLSTNTFPDPIMISFATPASSVGMFFGNDDTCCSSGFTAFLDIFDVGGLIGTIGVAANMNDFADQFIGFVSDQAVTSVTLRYGTGSDVGLYHYIDDLQFNRAGTTPEPDPIPEPGTLGLFGLLTGFLLRRKKQ</sequence>
<protein>
    <submittedName>
        <fullName evidence="2">PEP-CTERM sorting domain-containing protein</fullName>
    </submittedName>
</protein>
<evidence type="ECO:0000259" key="1">
    <source>
        <dbReference type="Pfam" id="PF07589"/>
    </source>
</evidence>
<accession>A0A4P9VLL3</accession>
<evidence type="ECO:0000313" key="3">
    <source>
        <dbReference type="Proteomes" id="UP000257039"/>
    </source>
</evidence>
<name>A0A4P9VLL3_9GAMM</name>
<reference evidence="2 3" key="1">
    <citation type="submission" date="2017-04" db="EMBL/GenBank/DDBJ databases">
        <title>Draft genome sequence of Zooshikella ganghwensis VG4 isolated from Red Sea sediments.</title>
        <authorList>
            <person name="Rehman Z."/>
            <person name="Alam I."/>
            <person name="Kamau A."/>
            <person name="Bajic V."/>
            <person name="Leiknes T."/>
        </authorList>
    </citation>
    <scope>NUCLEOTIDE SEQUENCE [LARGE SCALE GENOMIC DNA]</scope>
    <source>
        <strain evidence="2 3">VG4</strain>
    </source>
</reference>
<comment type="caution">
    <text evidence="2">The sequence shown here is derived from an EMBL/GenBank/DDBJ whole genome shotgun (WGS) entry which is preliminary data.</text>
</comment>
<dbReference type="Proteomes" id="UP000257039">
    <property type="component" value="Unassembled WGS sequence"/>
</dbReference>
<keyword evidence="3" id="KW-1185">Reference proteome</keyword>
<proteinExistence type="predicted"/>
<evidence type="ECO:0000313" key="2">
    <source>
        <dbReference type="EMBL" id="RDH42752.1"/>
    </source>
</evidence>
<feature type="domain" description="Ice-binding protein C-terminal" evidence="1">
    <location>
        <begin position="207"/>
        <end position="228"/>
    </location>
</feature>
<dbReference type="EMBL" id="NDXW01000001">
    <property type="protein sequence ID" value="RDH42752.1"/>
    <property type="molecule type" value="Genomic_DNA"/>
</dbReference>